<evidence type="ECO:0000259" key="3">
    <source>
        <dbReference type="Pfam" id="PF12849"/>
    </source>
</evidence>
<dbReference type="PANTHER" id="PTHR42996:SF1">
    <property type="entry name" value="PHOSPHATE-BINDING PROTEIN PSTS"/>
    <property type="match status" value="1"/>
</dbReference>
<dbReference type="InterPro" id="IPR024370">
    <property type="entry name" value="PBP_domain"/>
</dbReference>
<reference evidence="5" key="1">
    <citation type="submission" date="2016-10" db="EMBL/GenBank/DDBJ databases">
        <authorList>
            <person name="Varghese N."/>
            <person name="Submissions S."/>
        </authorList>
    </citation>
    <scope>NUCLEOTIDE SEQUENCE [LARGE SCALE GENOMIC DNA]</scope>
    <source>
        <strain evidence="5">DSM 44260</strain>
    </source>
</reference>
<dbReference type="EMBL" id="FOGI01000012">
    <property type="protein sequence ID" value="SES39731.1"/>
    <property type="molecule type" value="Genomic_DNA"/>
</dbReference>
<dbReference type="Gene3D" id="3.40.190.10">
    <property type="entry name" value="Periplasmic binding protein-like II"/>
    <property type="match status" value="2"/>
</dbReference>
<dbReference type="SUPFAM" id="SSF53850">
    <property type="entry name" value="Periplasmic binding protein-like II"/>
    <property type="match status" value="1"/>
</dbReference>
<dbReference type="InterPro" id="IPR050962">
    <property type="entry name" value="Phosphate-bind_PstS"/>
</dbReference>
<dbReference type="AlphaFoldDB" id="A0A1H9X124"/>
<accession>A0A1H9X124</accession>
<gene>
    <name evidence="4" type="ORF">SAMN04487818_112105</name>
</gene>
<feature type="domain" description="PBP" evidence="3">
    <location>
        <begin position="21"/>
        <end position="308"/>
    </location>
</feature>
<evidence type="ECO:0000313" key="5">
    <source>
        <dbReference type="Proteomes" id="UP000199051"/>
    </source>
</evidence>
<dbReference type="PANTHER" id="PTHR42996">
    <property type="entry name" value="PHOSPHATE-BINDING PROTEIN PSTS"/>
    <property type="match status" value="1"/>
</dbReference>
<protein>
    <submittedName>
        <fullName evidence="4">PBP superfamily domain-containing protein</fullName>
    </submittedName>
</protein>
<comment type="similarity">
    <text evidence="1">Belongs to the PstS family.</text>
</comment>
<feature type="chain" id="PRO_5011692313" evidence="2">
    <location>
        <begin position="27"/>
        <end position="488"/>
    </location>
</feature>
<dbReference type="RefSeq" id="WP_177215773.1">
    <property type="nucleotide sequence ID" value="NZ_FOGI01000012.1"/>
</dbReference>
<keyword evidence="5" id="KW-1185">Reference proteome</keyword>
<name>A0A1H9X124_9PSEU</name>
<dbReference type="STRING" id="155974.SAMN04487818_112105"/>
<sequence>MRRAFSVVCVVLVGLLVGAPTGTAQAERLVGVGTTTMTTLVEQWRVGVPSLAYSGIGAAAGLAEFDAGRADFALSESTAAQAGVPTTRPLRYVPIAAQGISVVYNVSVRGVRVQGIRLSTATTAKIFTGAVTRWDDPAIVAENSDITLPPLPIRPVVRAEATSTTARFTDWLDSTQPALWQTACPGCGATSTYPSLPGITAVPGAIGVGNYARQTNGSIGYLERSYGQALNLPQATLRSGAGVYVAPTTDTVQVGLGQARQLADGSIDYRPVHTGPTFGAYPLVMHVYLVVPATVGSEIQRFARYALCEGQAGGLALGMTPLPQARVSASAAALGISCGPARPTQTLGTEVEAGELLMSVEAGGVALPSPVMSPDGSILTTSGRLRTITITDTRAGDPGWSLSGQLTDFTSPSGTIARSNAAWTPMVLEQAPGQVITPGAVTDLSTARVLAVAARGAGTAKLTARLDLWVPTSTYAGDYTAVLTLTAI</sequence>
<organism evidence="4 5">
    <name type="scientific">Actinokineospora terrae</name>
    <dbReference type="NCBI Taxonomy" id="155974"/>
    <lineage>
        <taxon>Bacteria</taxon>
        <taxon>Bacillati</taxon>
        <taxon>Actinomycetota</taxon>
        <taxon>Actinomycetes</taxon>
        <taxon>Pseudonocardiales</taxon>
        <taxon>Pseudonocardiaceae</taxon>
        <taxon>Actinokineospora</taxon>
    </lineage>
</organism>
<dbReference type="Proteomes" id="UP000199051">
    <property type="component" value="Unassembled WGS sequence"/>
</dbReference>
<evidence type="ECO:0000313" key="4">
    <source>
        <dbReference type="EMBL" id="SES39731.1"/>
    </source>
</evidence>
<evidence type="ECO:0000256" key="2">
    <source>
        <dbReference type="SAM" id="SignalP"/>
    </source>
</evidence>
<keyword evidence="2" id="KW-0732">Signal</keyword>
<feature type="signal peptide" evidence="2">
    <location>
        <begin position="1"/>
        <end position="26"/>
    </location>
</feature>
<evidence type="ECO:0000256" key="1">
    <source>
        <dbReference type="ARBA" id="ARBA00008725"/>
    </source>
</evidence>
<proteinExistence type="inferred from homology"/>
<dbReference type="Pfam" id="PF12849">
    <property type="entry name" value="PBP_like_2"/>
    <property type="match status" value="1"/>
</dbReference>